<evidence type="ECO:0000256" key="3">
    <source>
        <dbReference type="SAM" id="Phobius"/>
    </source>
</evidence>
<dbReference type="GO" id="GO:0016020">
    <property type="term" value="C:membrane"/>
    <property type="evidence" value="ECO:0007669"/>
    <property type="project" value="UniProtKB-SubCell"/>
</dbReference>
<dbReference type="Pfam" id="PF00027">
    <property type="entry name" value="cNMP_binding"/>
    <property type="match status" value="1"/>
</dbReference>
<dbReference type="Proteomes" id="UP001054821">
    <property type="component" value="Chromosome 2"/>
</dbReference>
<feature type="transmembrane region" description="Helical" evidence="3">
    <location>
        <begin position="155"/>
        <end position="178"/>
    </location>
</feature>
<proteinExistence type="predicted"/>
<keyword evidence="1" id="KW-0813">Transport</keyword>
<dbReference type="SUPFAM" id="SSF81324">
    <property type="entry name" value="Voltage-gated potassium channels"/>
    <property type="match status" value="1"/>
</dbReference>
<dbReference type="EMBL" id="JAJFAZ020000002">
    <property type="protein sequence ID" value="KAI5346247.1"/>
    <property type="molecule type" value="Genomic_DNA"/>
</dbReference>
<keyword evidence="6" id="KW-1185">Reference proteome</keyword>
<dbReference type="PANTHER" id="PTHR45651">
    <property type="entry name" value="CYCLIC NUCLEOTIDE-GATED ION CHANNEL 15-RELATED-RELATED"/>
    <property type="match status" value="1"/>
</dbReference>
<feature type="domain" description="Cyclic nucleotide-binding" evidence="4">
    <location>
        <begin position="624"/>
        <end position="718"/>
    </location>
</feature>
<dbReference type="PROSITE" id="PS50042">
    <property type="entry name" value="CNMP_BINDING_3"/>
    <property type="match status" value="3"/>
</dbReference>
<keyword evidence="2" id="KW-0407">Ion channel</keyword>
<dbReference type="SMART" id="SM00100">
    <property type="entry name" value="cNMP"/>
    <property type="match status" value="2"/>
</dbReference>
<dbReference type="InterPro" id="IPR018490">
    <property type="entry name" value="cNMP-bd_dom_sf"/>
</dbReference>
<dbReference type="Gene3D" id="2.60.120.10">
    <property type="entry name" value="Jelly Rolls"/>
    <property type="match status" value="4"/>
</dbReference>
<keyword evidence="1" id="KW-1071">Ligand-gated ion channel</keyword>
<accession>A0AAD4WQ90</accession>
<dbReference type="AlphaFoldDB" id="A0AAD4WQ90"/>
<evidence type="ECO:0000256" key="2">
    <source>
        <dbReference type="ARBA" id="ARBA00023303"/>
    </source>
</evidence>
<dbReference type="SUPFAM" id="SSF51206">
    <property type="entry name" value="cAMP-binding domain-like"/>
    <property type="match status" value="4"/>
</dbReference>
<dbReference type="PANTHER" id="PTHR45651:SF68">
    <property type="entry name" value="ION TRANSPORT DOMAIN-CONTAINING PROTEIN"/>
    <property type="match status" value="1"/>
</dbReference>
<keyword evidence="3" id="KW-1133">Transmembrane helix</keyword>
<evidence type="ECO:0000313" key="6">
    <source>
        <dbReference type="Proteomes" id="UP001054821"/>
    </source>
</evidence>
<organism evidence="5 6">
    <name type="scientific">Prunus dulcis</name>
    <name type="common">Almond</name>
    <name type="synonym">Amygdalus dulcis</name>
    <dbReference type="NCBI Taxonomy" id="3755"/>
    <lineage>
        <taxon>Eukaryota</taxon>
        <taxon>Viridiplantae</taxon>
        <taxon>Streptophyta</taxon>
        <taxon>Embryophyta</taxon>
        <taxon>Tracheophyta</taxon>
        <taxon>Spermatophyta</taxon>
        <taxon>Magnoliopsida</taxon>
        <taxon>eudicotyledons</taxon>
        <taxon>Gunneridae</taxon>
        <taxon>Pentapetalae</taxon>
        <taxon>rosids</taxon>
        <taxon>fabids</taxon>
        <taxon>Rosales</taxon>
        <taxon>Rosaceae</taxon>
        <taxon>Amygdaloideae</taxon>
        <taxon>Amygdaleae</taxon>
        <taxon>Prunus</taxon>
    </lineage>
</organism>
<dbReference type="InterPro" id="IPR000595">
    <property type="entry name" value="cNMP-bd_dom"/>
</dbReference>
<comment type="caution">
    <text evidence="5">The sequence shown here is derived from an EMBL/GenBank/DDBJ whole genome shotgun (WGS) entry which is preliminary data.</text>
</comment>
<evidence type="ECO:0000256" key="1">
    <source>
        <dbReference type="ARBA" id="ARBA00023286"/>
    </source>
</evidence>
<keyword evidence="3" id="KW-0472">Membrane</keyword>
<feature type="domain" description="Cyclic nucleotide-binding" evidence="4">
    <location>
        <begin position="272"/>
        <end position="367"/>
    </location>
</feature>
<keyword evidence="1" id="KW-0406">Ion transport</keyword>
<evidence type="ECO:0000313" key="5">
    <source>
        <dbReference type="EMBL" id="KAI5346247.1"/>
    </source>
</evidence>
<sequence>MNFLVMVQYVPRVLRIYLSCKKARKPFKGHIPLWLKGLLNLFLYILASHVLGAFWYFFAAQQMISCWEHACQYGNGCGAATFNCHDHQTMKNITVLNNSCPIDPPDTTLFDFGIYLNVLQSGALWSTDYPLKFLNSFCWGLRNLSSLASNLEPSFYTWEIAFVAFISIIGLILFVYLIGNLQTYVLIDTERLESHRRENKLKRKTKENDRKVESWLSGHGIPLSRKQEIMEEIQRELVENSDFDVVREILSILPREDIKRYSPLSRLRKVPLLKDMDEGVLVEISEKLHPKKYTPGQIIINKDETLQMMLFIVDGRVIIEKTDGSQLEHLGPGDFYGEELLVSPSGDAKPINQSVQAIDDVQALVLSATDMATLSFSSRRHINELRMVVTILQKVPKLQTMDKQVLKAMSHHLSLVSYKRDYCIVRENQPVRRMFFVTRGEAKMLKSVVSKFMKHFSNFASPSDIRLTWLKKVEIFQQMDEQVLEAISKCLKHMKFNVAKRHILQEKKPLKMMFFVIRGVVLIESDSALEENVKNTCEIGSFYGEELVHWVTTWVHKSFPAKLPLSPGSALCSVRGGPVEILALKADDLKSVVSEFGSKFSTETTLPTDSDQPRELTILKNVEILKTMNEEVLKEVCKHLIEKTYKDEYIIMKDKQIEMMFFIVSGVVSVTNENSKHYLREGERPNHSGDELIQRWVRSKSASVSAELPTSPSSFWAIGEVEVLILKAEDLASVQLGDRIG</sequence>
<feature type="transmembrane region" description="Helical" evidence="3">
    <location>
        <begin position="41"/>
        <end position="59"/>
    </location>
</feature>
<gene>
    <name evidence="5" type="ORF">L3X38_014126</name>
</gene>
<feature type="domain" description="Cyclic nucleotide-binding" evidence="4">
    <location>
        <begin position="475"/>
        <end position="545"/>
    </location>
</feature>
<evidence type="ECO:0000259" key="4">
    <source>
        <dbReference type="PROSITE" id="PS50042"/>
    </source>
</evidence>
<keyword evidence="3" id="KW-0812">Transmembrane</keyword>
<reference evidence="5 6" key="1">
    <citation type="journal article" date="2022" name="G3 (Bethesda)">
        <title>Whole-genome sequence and methylome profiling of the almond [Prunus dulcis (Mill.) D.A. Webb] cultivar 'Nonpareil'.</title>
        <authorList>
            <person name="D'Amico-Willman K.M."/>
            <person name="Ouma W.Z."/>
            <person name="Meulia T."/>
            <person name="Sideli G.M."/>
            <person name="Gradziel T.M."/>
            <person name="Fresnedo-Ramirez J."/>
        </authorList>
    </citation>
    <scope>NUCLEOTIDE SEQUENCE [LARGE SCALE GENOMIC DNA]</scope>
    <source>
        <strain evidence="5">Clone GOH B32 T37-40</strain>
    </source>
</reference>
<dbReference type="GO" id="GO:0034220">
    <property type="term" value="P:monoatomic ion transmembrane transport"/>
    <property type="evidence" value="ECO:0007669"/>
    <property type="project" value="UniProtKB-KW"/>
</dbReference>
<dbReference type="InterPro" id="IPR014710">
    <property type="entry name" value="RmlC-like_jellyroll"/>
</dbReference>
<protein>
    <recommendedName>
        <fullName evidence="4">Cyclic nucleotide-binding domain-containing protein</fullName>
    </recommendedName>
</protein>
<name>A0AAD4WQ90_PRUDU</name>
<dbReference type="CDD" id="cd00038">
    <property type="entry name" value="CAP_ED"/>
    <property type="match status" value="1"/>
</dbReference>